<keyword evidence="3" id="KW-1185">Reference proteome</keyword>
<dbReference type="InterPro" id="IPR028994">
    <property type="entry name" value="Integrin_alpha_N"/>
</dbReference>
<name>A0A9J6P6X9_9CLOT</name>
<keyword evidence="1" id="KW-1133">Transmembrane helix</keyword>
<reference evidence="2" key="2">
    <citation type="submission" date="2021-04" db="EMBL/GenBank/DDBJ databases">
        <authorList>
            <person name="Dong X."/>
        </authorList>
    </citation>
    <scope>NUCLEOTIDE SEQUENCE</scope>
    <source>
        <strain evidence="2">ZWT</strain>
    </source>
</reference>
<evidence type="ECO:0000313" key="3">
    <source>
        <dbReference type="Proteomes" id="UP001056429"/>
    </source>
</evidence>
<sequence length="500" mass="58176">MNEYYTNKANIDKLNVNKPNIHKKNVSIRNIVMIGIIFTMMIMASSCAKVAMPEELISGVEERSNYSEIIELLAEEEKIITLAVDQEESSFREINLLGDDDKEVVVLAKYKNSLDESETYYELQIYKYKNDRWNKLTTASVGTGQEGENTSISSVEFMDITADGYPEIFVTSAYEETGAKLLKVYSYHGGYFQNLYSDIIGDYEIFDINSDEQKEIILIKNEEDYNYLNVLSFDGLKLTETYREDIDMYANSLRVKAGRVDSKRNGIYIYGENRYFSEDLMLLIYDGKVNQNGKNNENVMTFNKMPIWESEELVNIISVEDINEDDILDIGCLRQSAELYDYENKIEGLHQYVPKSVRIWFSYNLEGNYSIVRREYVNKEFNFKIILPNKMRSNIAIVEEKELNKENQHEENQESFKGENKISFYDIGNETPQIILSIIIHKNEEYIQKDSKIIKLGKNQLYHYSASIPKSVYDKGDVSVEYIKDIFRIIDRKGAELDEE</sequence>
<keyword evidence="1" id="KW-0812">Transmembrane</keyword>
<gene>
    <name evidence="2" type="ORF">KDK92_17660</name>
</gene>
<dbReference type="AlphaFoldDB" id="A0A9J6P6X9"/>
<evidence type="ECO:0000313" key="2">
    <source>
        <dbReference type="EMBL" id="MCM1991565.1"/>
    </source>
</evidence>
<dbReference type="EMBL" id="JAGSOJ010000004">
    <property type="protein sequence ID" value="MCM1991565.1"/>
    <property type="molecule type" value="Genomic_DNA"/>
</dbReference>
<dbReference type="RefSeq" id="WP_250860697.1">
    <property type="nucleotide sequence ID" value="NZ_JAGSOJ010000004.1"/>
</dbReference>
<protein>
    <recommendedName>
        <fullName evidence="4">VCBS repeat-containing protein</fullName>
    </recommendedName>
</protein>
<organism evidence="2 3">
    <name type="scientific">Oceanirhabdus seepicola</name>
    <dbReference type="NCBI Taxonomy" id="2828781"/>
    <lineage>
        <taxon>Bacteria</taxon>
        <taxon>Bacillati</taxon>
        <taxon>Bacillota</taxon>
        <taxon>Clostridia</taxon>
        <taxon>Eubacteriales</taxon>
        <taxon>Clostridiaceae</taxon>
        <taxon>Oceanirhabdus</taxon>
    </lineage>
</organism>
<dbReference type="SUPFAM" id="SSF69318">
    <property type="entry name" value="Integrin alpha N-terminal domain"/>
    <property type="match status" value="1"/>
</dbReference>
<comment type="caution">
    <text evidence="2">The sequence shown here is derived from an EMBL/GenBank/DDBJ whole genome shotgun (WGS) entry which is preliminary data.</text>
</comment>
<evidence type="ECO:0000256" key="1">
    <source>
        <dbReference type="SAM" id="Phobius"/>
    </source>
</evidence>
<accession>A0A9J6P6X9</accession>
<keyword evidence="1" id="KW-0472">Membrane</keyword>
<dbReference type="Proteomes" id="UP001056429">
    <property type="component" value="Unassembled WGS sequence"/>
</dbReference>
<feature type="transmembrane region" description="Helical" evidence="1">
    <location>
        <begin position="31"/>
        <end position="52"/>
    </location>
</feature>
<evidence type="ECO:0008006" key="4">
    <source>
        <dbReference type="Google" id="ProtNLM"/>
    </source>
</evidence>
<reference evidence="2" key="1">
    <citation type="journal article" date="2021" name="mSystems">
        <title>Bacteria and Archaea Synergistically Convert Glycine Betaine to Biogenic Methane in the Formosa Cold Seep of the South China Sea.</title>
        <authorList>
            <person name="Li L."/>
            <person name="Zhang W."/>
            <person name="Zhang S."/>
            <person name="Song L."/>
            <person name="Sun Q."/>
            <person name="Zhang H."/>
            <person name="Xiang H."/>
            <person name="Dong X."/>
        </authorList>
    </citation>
    <scope>NUCLEOTIDE SEQUENCE</scope>
    <source>
        <strain evidence="2">ZWT</strain>
    </source>
</reference>
<proteinExistence type="predicted"/>